<feature type="transmembrane region" description="Helical" evidence="1">
    <location>
        <begin position="170"/>
        <end position="187"/>
    </location>
</feature>
<feature type="transmembrane region" description="Helical" evidence="1">
    <location>
        <begin position="207"/>
        <end position="225"/>
    </location>
</feature>
<feature type="transmembrane region" description="Helical" evidence="1">
    <location>
        <begin position="276"/>
        <end position="296"/>
    </location>
</feature>
<feature type="transmembrane region" description="Helical" evidence="1">
    <location>
        <begin position="65"/>
        <end position="95"/>
    </location>
</feature>
<gene>
    <name evidence="2" type="ORF">SAMN05216276_102857</name>
</gene>
<feature type="transmembrane region" description="Helical" evidence="1">
    <location>
        <begin position="34"/>
        <end position="53"/>
    </location>
</feature>
<feature type="transmembrane region" description="Helical" evidence="1">
    <location>
        <begin position="237"/>
        <end position="256"/>
    </location>
</feature>
<keyword evidence="1" id="KW-0472">Membrane</keyword>
<accession>A0A239KRT9</accession>
<organism evidence="2 3">
    <name type="scientific">Streptosporangium subroseum</name>
    <dbReference type="NCBI Taxonomy" id="106412"/>
    <lineage>
        <taxon>Bacteria</taxon>
        <taxon>Bacillati</taxon>
        <taxon>Actinomycetota</taxon>
        <taxon>Actinomycetes</taxon>
        <taxon>Streptosporangiales</taxon>
        <taxon>Streptosporangiaceae</taxon>
        <taxon>Streptosporangium</taxon>
    </lineage>
</organism>
<name>A0A239KRT9_9ACTN</name>
<dbReference type="AlphaFoldDB" id="A0A239KRT9"/>
<evidence type="ECO:0000313" key="2">
    <source>
        <dbReference type="EMBL" id="SNT20239.1"/>
    </source>
</evidence>
<keyword evidence="1" id="KW-1133">Transmembrane helix</keyword>
<keyword evidence="3" id="KW-1185">Reference proteome</keyword>
<protein>
    <submittedName>
        <fullName evidence="2">Uncharacterized protein</fullName>
    </submittedName>
</protein>
<evidence type="ECO:0000256" key="1">
    <source>
        <dbReference type="SAM" id="Phobius"/>
    </source>
</evidence>
<evidence type="ECO:0000313" key="3">
    <source>
        <dbReference type="Proteomes" id="UP000198282"/>
    </source>
</evidence>
<feature type="transmembrane region" description="Helical" evidence="1">
    <location>
        <begin position="115"/>
        <end position="136"/>
    </location>
</feature>
<proteinExistence type="predicted"/>
<reference evidence="2 3" key="1">
    <citation type="submission" date="2017-06" db="EMBL/GenBank/DDBJ databases">
        <authorList>
            <person name="Kim H.J."/>
            <person name="Triplett B.A."/>
        </authorList>
    </citation>
    <scope>NUCLEOTIDE SEQUENCE [LARGE SCALE GENOMIC DNA]</scope>
    <source>
        <strain evidence="2 3">CGMCC 4.2132</strain>
    </source>
</reference>
<keyword evidence="1" id="KW-0812">Transmembrane</keyword>
<dbReference type="EMBL" id="FZOD01000028">
    <property type="protein sequence ID" value="SNT20239.1"/>
    <property type="molecule type" value="Genomic_DNA"/>
</dbReference>
<sequence length="310" mass="32882">MSLYLVVKVIWVLSALLSNGPKDPGTSTADWVTLNMVTVGMSAIGVALGLALAQQWGRRIPAQPLIFLAWTGAGFLIPMVPYMVVSAVLSAAGISAGGEDGGTSGGGQVMPAWEMVFISVGFAGMAVGLAIALPIYMRERWPDAFVGRLGNDLITVAPARSPRDLCMVRAVLAVSSALGLLWLYWAIGGTLGLDLAHREMDLNERLLSGNSGIWAFIGAWSIWVVTTRQHAARLPLWVPMSLAFAASGSLFAWSGWKLSMAVLRPGGYMPPEHPVVTLVQHAFAIGAGIAILAGLVQTYRDRAANRSTQV</sequence>
<dbReference type="Proteomes" id="UP000198282">
    <property type="component" value="Unassembled WGS sequence"/>
</dbReference>